<dbReference type="NCBIfam" id="TIGR01655">
    <property type="entry name" value="yxeA_fam"/>
    <property type="match status" value="1"/>
</dbReference>
<dbReference type="Proteomes" id="UP000741863">
    <property type="component" value="Unassembled WGS sequence"/>
</dbReference>
<dbReference type="RefSeq" id="WP_204696171.1">
    <property type="nucleotide sequence ID" value="NZ_JAFBEC010000003.1"/>
</dbReference>
<dbReference type="Gene3D" id="2.40.50.480">
    <property type="match status" value="1"/>
</dbReference>
<dbReference type="InterPro" id="IPR036166">
    <property type="entry name" value="YxeA-like_sf"/>
</dbReference>
<dbReference type="SUPFAM" id="SSF159121">
    <property type="entry name" value="BC4932-like"/>
    <property type="match status" value="1"/>
</dbReference>
<sequence length="106" mass="11939">MRKVLIIILTTVTSAVGLIFLFTMLVQHEFADQLNPFVPEEDVYVIVEGEGEELGSGRVEYTLTGITEDGEEREVTFTASAPLREGATLRLETKRTYVKSWEEVDL</sequence>
<dbReference type="Pfam" id="PF06486">
    <property type="entry name" value="DUF1093"/>
    <property type="match status" value="1"/>
</dbReference>
<dbReference type="PANTHER" id="PTHR36433:SF2">
    <property type="entry name" value="YXEA FAMILY PROTEIN"/>
    <property type="match status" value="1"/>
</dbReference>
<accession>A0ABS2P9M2</accession>
<organism evidence="1 2">
    <name type="scientific">Geomicrobium sediminis</name>
    <dbReference type="NCBI Taxonomy" id="1347788"/>
    <lineage>
        <taxon>Bacteria</taxon>
        <taxon>Bacillati</taxon>
        <taxon>Bacillota</taxon>
        <taxon>Bacilli</taxon>
        <taxon>Bacillales</taxon>
        <taxon>Geomicrobium</taxon>
    </lineage>
</organism>
<evidence type="ECO:0000313" key="2">
    <source>
        <dbReference type="Proteomes" id="UP000741863"/>
    </source>
</evidence>
<dbReference type="EMBL" id="JAFBEC010000003">
    <property type="protein sequence ID" value="MBM7632085.1"/>
    <property type="molecule type" value="Genomic_DNA"/>
</dbReference>
<reference evidence="1 2" key="1">
    <citation type="submission" date="2021-01" db="EMBL/GenBank/DDBJ databases">
        <title>Genomic Encyclopedia of Type Strains, Phase IV (KMG-IV): sequencing the most valuable type-strain genomes for metagenomic binning, comparative biology and taxonomic classification.</title>
        <authorList>
            <person name="Goeker M."/>
        </authorList>
    </citation>
    <scope>NUCLEOTIDE SEQUENCE [LARGE SCALE GENOMIC DNA]</scope>
    <source>
        <strain evidence="1 2">DSM 25540</strain>
    </source>
</reference>
<proteinExistence type="predicted"/>
<evidence type="ECO:0000313" key="1">
    <source>
        <dbReference type="EMBL" id="MBM7632085.1"/>
    </source>
</evidence>
<gene>
    <name evidence="1" type="ORF">JOD17_001178</name>
</gene>
<protein>
    <submittedName>
        <fullName evidence="1">Uncharacterized protein (TIGR01655 family)</fullName>
    </submittedName>
</protein>
<dbReference type="InterPro" id="IPR006542">
    <property type="entry name" value="DUF1093"/>
</dbReference>
<name>A0ABS2P9M2_9BACL</name>
<dbReference type="PANTHER" id="PTHR36433">
    <property type="entry name" value="HYPOTHETICAL CYTOSOLIC PROTEIN"/>
    <property type="match status" value="1"/>
</dbReference>
<keyword evidence="2" id="KW-1185">Reference proteome</keyword>
<comment type="caution">
    <text evidence="1">The sequence shown here is derived from an EMBL/GenBank/DDBJ whole genome shotgun (WGS) entry which is preliminary data.</text>
</comment>